<feature type="domain" description="R13L1/DRL21-like LRR repeat region" evidence="9">
    <location>
        <begin position="731"/>
        <end position="850"/>
    </location>
</feature>
<dbReference type="GO" id="GO:0043531">
    <property type="term" value="F:ADP binding"/>
    <property type="evidence" value="ECO:0007669"/>
    <property type="project" value="InterPro"/>
</dbReference>
<evidence type="ECO:0008006" key="12">
    <source>
        <dbReference type="Google" id="ProtNLM"/>
    </source>
</evidence>
<keyword evidence="4" id="KW-0611">Plant defense</keyword>
<dbReference type="InterPro" id="IPR038005">
    <property type="entry name" value="RX-like_CC"/>
</dbReference>
<dbReference type="FunFam" id="1.10.10.10:FF:000322">
    <property type="entry name" value="Probable disease resistance protein At1g63360"/>
    <property type="match status" value="1"/>
</dbReference>
<evidence type="ECO:0000259" key="8">
    <source>
        <dbReference type="Pfam" id="PF23559"/>
    </source>
</evidence>
<dbReference type="GO" id="GO:0006952">
    <property type="term" value="P:defense response"/>
    <property type="evidence" value="ECO:0007669"/>
    <property type="project" value="UniProtKB-KW"/>
</dbReference>
<evidence type="ECO:0000256" key="2">
    <source>
        <dbReference type="ARBA" id="ARBA00022737"/>
    </source>
</evidence>
<evidence type="ECO:0000256" key="4">
    <source>
        <dbReference type="ARBA" id="ARBA00022821"/>
    </source>
</evidence>
<keyword evidence="11" id="KW-1185">Reference proteome</keyword>
<evidence type="ECO:0000259" key="6">
    <source>
        <dbReference type="Pfam" id="PF00931"/>
    </source>
</evidence>
<name>A0AAN7IZ31_QUERU</name>
<dbReference type="PANTHER" id="PTHR36766:SF38">
    <property type="entry name" value="DISEASE RESISTANCE PROTEIN RGA3"/>
    <property type="match status" value="1"/>
</dbReference>
<dbReference type="Pfam" id="PF23559">
    <property type="entry name" value="WHD_DRP"/>
    <property type="match status" value="1"/>
</dbReference>
<evidence type="ECO:0000259" key="9">
    <source>
        <dbReference type="Pfam" id="PF25019"/>
    </source>
</evidence>
<evidence type="ECO:0000313" key="11">
    <source>
        <dbReference type="Proteomes" id="UP001324115"/>
    </source>
</evidence>
<dbReference type="InterPro" id="IPR032675">
    <property type="entry name" value="LRR_dom_sf"/>
</dbReference>
<keyword evidence="1" id="KW-0433">Leucine-rich repeat</keyword>
<dbReference type="PANTHER" id="PTHR36766">
    <property type="entry name" value="PLANT BROAD-SPECTRUM MILDEW RESISTANCE PROTEIN RPW8"/>
    <property type="match status" value="1"/>
</dbReference>
<dbReference type="Gene3D" id="1.10.10.10">
    <property type="entry name" value="Winged helix-like DNA-binding domain superfamily/Winged helix DNA-binding domain"/>
    <property type="match status" value="1"/>
</dbReference>
<dbReference type="Gene3D" id="3.80.10.10">
    <property type="entry name" value="Ribonuclease Inhibitor"/>
    <property type="match status" value="3"/>
</dbReference>
<gene>
    <name evidence="10" type="ORF">RGQ29_016346</name>
</gene>
<dbReference type="InterPro" id="IPR036388">
    <property type="entry name" value="WH-like_DNA-bd_sf"/>
</dbReference>
<accession>A0AAN7IZ31</accession>
<keyword evidence="2" id="KW-0677">Repeat</keyword>
<dbReference type="Gene3D" id="1.20.5.4130">
    <property type="match status" value="1"/>
</dbReference>
<dbReference type="InterPro" id="IPR002182">
    <property type="entry name" value="NB-ARC"/>
</dbReference>
<dbReference type="Proteomes" id="UP001324115">
    <property type="component" value="Unassembled WGS sequence"/>
</dbReference>
<dbReference type="GO" id="GO:0051707">
    <property type="term" value="P:response to other organism"/>
    <property type="evidence" value="ECO:0007669"/>
    <property type="project" value="UniProtKB-ARBA"/>
</dbReference>
<dbReference type="PRINTS" id="PR00364">
    <property type="entry name" value="DISEASERSIST"/>
</dbReference>
<keyword evidence="5" id="KW-0067">ATP-binding</keyword>
<dbReference type="InterPro" id="IPR058922">
    <property type="entry name" value="WHD_DRP"/>
</dbReference>
<evidence type="ECO:0000256" key="5">
    <source>
        <dbReference type="ARBA" id="ARBA00022840"/>
    </source>
</evidence>
<reference evidence="10 11" key="1">
    <citation type="journal article" date="2023" name="G3 (Bethesda)">
        <title>A haplotype-resolved chromosome-scale genome for Quercus rubra L. provides insights into the genetics of adaptive traits for red oak species.</title>
        <authorList>
            <person name="Kapoor B."/>
            <person name="Jenkins J."/>
            <person name="Schmutz J."/>
            <person name="Zhebentyayeva T."/>
            <person name="Kuelheim C."/>
            <person name="Coggeshall M."/>
            <person name="Heim C."/>
            <person name="Lasky J.R."/>
            <person name="Leites L."/>
            <person name="Islam-Faridi N."/>
            <person name="Romero-Severson J."/>
            <person name="DeLeo V.L."/>
            <person name="Lucas S.M."/>
            <person name="Lazic D."/>
            <person name="Gailing O."/>
            <person name="Carlson J."/>
            <person name="Staton M."/>
        </authorList>
    </citation>
    <scope>NUCLEOTIDE SEQUENCE [LARGE SCALE GENOMIC DNA]</scope>
    <source>
        <strain evidence="10">Pseudo-F2</strain>
    </source>
</reference>
<feature type="domain" description="Disease resistance N-terminal" evidence="7">
    <location>
        <begin position="58"/>
        <end position="142"/>
    </location>
</feature>
<dbReference type="Gene3D" id="3.40.50.300">
    <property type="entry name" value="P-loop containing nucleotide triphosphate hydrolases"/>
    <property type="match status" value="1"/>
</dbReference>
<dbReference type="Pfam" id="PF18052">
    <property type="entry name" value="Rx_N"/>
    <property type="match status" value="1"/>
</dbReference>
<evidence type="ECO:0000256" key="3">
    <source>
        <dbReference type="ARBA" id="ARBA00022741"/>
    </source>
</evidence>
<dbReference type="SUPFAM" id="SSF52540">
    <property type="entry name" value="P-loop containing nucleoside triphosphate hydrolases"/>
    <property type="match status" value="1"/>
</dbReference>
<feature type="domain" description="NB-ARC" evidence="6">
    <location>
        <begin position="216"/>
        <end position="387"/>
    </location>
</feature>
<evidence type="ECO:0000259" key="7">
    <source>
        <dbReference type="Pfam" id="PF18052"/>
    </source>
</evidence>
<dbReference type="CDD" id="cd14798">
    <property type="entry name" value="RX-CC_like"/>
    <property type="match status" value="1"/>
</dbReference>
<dbReference type="Pfam" id="PF25019">
    <property type="entry name" value="LRR_R13L1-DRL21"/>
    <property type="match status" value="1"/>
</dbReference>
<dbReference type="GO" id="GO:0005524">
    <property type="term" value="F:ATP binding"/>
    <property type="evidence" value="ECO:0007669"/>
    <property type="project" value="UniProtKB-KW"/>
</dbReference>
<dbReference type="SUPFAM" id="SSF52058">
    <property type="entry name" value="L domain-like"/>
    <property type="match status" value="2"/>
</dbReference>
<dbReference type="Gene3D" id="1.10.8.430">
    <property type="entry name" value="Helical domain of apoptotic protease-activating factors"/>
    <property type="match status" value="1"/>
</dbReference>
<evidence type="ECO:0000256" key="1">
    <source>
        <dbReference type="ARBA" id="ARBA00022614"/>
    </source>
</evidence>
<comment type="caution">
    <text evidence="10">The sequence shown here is derived from an EMBL/GenBank/DDBJ whole genome shotgun (WGS) entry which is preliminary data.</text>
</comment>
<sequence length="1215" mass="138309">MISITFVHIKKLGPPSLQHYFYTHFITSSQHSSLSLSVPFSYYQEMAEAILFGPARKMIENLGSQTFQEIGSLWGVKDELEKIKNTVSTVQAVLQDAAEQQSHNHQVKDWLQKLNDAVYDADDLLSEFSTEATRRSMVSGNKVTKEVRTFFSKSNQLAFRGKMSRKIKAMRQKLNAIAEDKSKFNLKVDNVETNVMSRKRETHSFVRGEVVIGRDEDKKNIIDLLFDSNVQENISVIPIVGIGGLGKTTLAQYVYNDEKVQKYFELKMWACISDVFDLKVIIENIIASISGNTPVGNLVIDRLQSQLREKIDKKKYLLVLDDLWNENPENWRELKSLLMGGSKGSKIIITSRIRKVAEITRTVSPYFLEGLSKEQSWVLFRQVAFRNGQEANNPKLVTIGREIVNMCQGVPLAIKSIGNVLYFKEKESEWSFVKDNIKANVTQEGEILPILKLSYDNLPSHLKSCFAYCSLFSKDYEMDKKTVIQLWIAQGFVQSSIKNQQLEDVGDDYFKDLLWRSFFEEVTNAYGILKYKMHDLIHDLAKSIAGEECRLVSFDGKNINEKNHDVSCPSYIDSSFRETLSLLVKAVKVRTFLLTYDDKESGALEESMLNTIILSFKSLRALDLHALKITSIPNSIGNLIHIKYLDLSFNVKIETLPNSITTLLNLQVLKLYVCKGLKELPKKFGELVNLKHLYNDGCDNLSHMRCGLGQMTSLQTLQLFIVSTSSQTGGLGELKELNNLRGTLEISHLEEANSESIVVNLREKQHLEKLILKWHHQDQVDNNEEEKLLEDLQPHQNLKYFEVHQYKGVKLSSWVSSLVNLVDLSIKNCKRCRYLPPLSHLPSLKSLRLDTLNDLEYISNNDMSKEVPASSTTLSTPFFPSLKSLTIIECPNLKGWWGRTGRDLVATTSASTPDHQQNQSHNSLPLFPLLSSLRIINCPKMTSMPLFPNLEESLYLKNVSSKPLQETMSMSFSVPSSSSSLSSSSPLSKLNNMHLDSIEDIESLPAEWALYSLEELRIWNCPKLTSMSGAMRYLTSLCVLSIRKCEEFDPLRDMHDDGMEWRCLICLRHLCFRGIPKLKSLPVGLQCISTLKQLAIENCPNLMTLPELTSLEDFSIERCEPNLTSLLEISCLTSLRLLDIGDFPNLITFPESIRNPISLETLTLYDCPNLTTLPDDGFLKSLQKLQIGYCPRLAEKYKNKIDKDFPNLEIEWNWC</sequence>
<dbReference type="Pfam" id="PF00931">
    <property type="entry name" value="NB-ARC"/>
    <property type="match status" value="1"/>
</dbReference>
<dbReference type="EMBL" id="JAXUIC010000004">
    <property type="protein sequence ID" value="KAK4591852.1"/>
    <property type="molecule type" value="Genomic_DNA"/>
</dbReference>
<organism evidence="10 11">
    <name type="scientific">Quercus rubra</name>
    <name type="common">Northern red oak</name>
    <name type="synonym">Quercus borealis</name>
    <dbReference type="NCBI Taxonomy" id="3512"/>
    <lineage>
        <taxon>Eukaryota</taxon>
        <taxon>Viridiplantae</taxon>
        <taxon>Streptophyta</taxon>
        <taxon>Embryophyta</taxon>
        <taxon>Tracheophyta</taxon>
        <taxon>Spermatophyta</taxon>
        <taxon>Magnoliopsida</taxon>
        <taxon>eudicotyledons</taxon>
        <taxon>Gunneridae</taxon>
        <taxon>Pentapetalae</taxon>
        <taxon>rosids</taxon>
        <taxon>fabids</taxon>
        <taxon>Fagales</taxon>
        <taxon>Fagaceae</taxon>
        <taxon>Quercus</taxon>
    </lineage>
</organism>
<keyword evidence="3" id="KW-0547">Nucleotide-binding</keyword>
<feature type="domain" description="Disease resistance protein winged helix" evidence="8">
    <location>
        <begin position="471"/>
        <end position="541"/>
    </location>
</feature>
<dbReference type="InterPro" id="IPR041118">
    <property type="entry name" value="Rx_N"/>
</dbReference>
<evidence type="ECO:0000313" key="10">
    <source>
        <dbReference type="EMBL" id="KAK4591852.1"/>
    </source>
</evidence>
<dbReference type="AlphaFoldDB" id="A0AAN7IZ31"/>
<dbReference type="InterPro" id="IPR027417">
    <property type="entry name" value="P-loop_NTPase"/>
</dbReference>
<proteinExistence type="predicted"/>
<dbReference type="InterPro" id="IPR056789">
    <property type="entry name" value="LRR_R13L1-DRL21"/>
</dbReference>
<protein>
    <recommendedName>
        <fullName evidence="12">CC-NBS-LRR protein</fullName>
    </recommendedName>
</protein>
<dbReference type="InterPro" id="IPR042197">
    <property type="entry name" value="Apaf_helical"/>
</dbReference>